<proteinExistence type="predicted"/>
<gene>
    <name evidence="4" type="ORF">HMPREF1860_00591</name>
</gene>
<comment type="caution">
    <text evidence="4">The sequence shown here is derived from an EMBL/GenBank/DDBJ whole genome shotgun (WGS) entry which is preliminary data.</text>
</comment>
<dbReference type="STRING" id="419005.HMPREF1860_00591"/>
<keyword evidence="1 2" id="KW-0732">Signal</keyword>
<feature type="domain" description="Outer membrane protein beta-barrel" evidence="3">
    <location>
        <begin position="11"/>
        <end position="161"/>
    </location>
</feature>
<evidence type="ECO:0000259" key="3">
    <source>
        <dbReference type="Pfam" id="PF13505"/>
    </source>
</evidence>
<dbReference type="Proteomes" id="UP000070531">
    <property type="component" value="Unassembled WGS sequence"/>
</dbReference>
<dbReference type="InterPro" id="IPR027385">
    <property type="entry name" value="Beta-barrel_OMP"/>
</dbReference>
<organism evidence="4">
    <name type="scientific">Prevotella amnii</name>
    <dbReference type="NCBI Taxonomy" id="419005"/>
    <lineage>
        <taxon>Bacteria</taxon>
        <taxon>Pseudomonadati</taxon>
        <taxon>Bacteroidota</taxon>
        <taxon>Bacteroidia</taxon>
        <taxon>Bacteroidales</taxon>
        <taxon>Prevotellaceae</taxon>
        <taxon>Prevotella</taxon>
    </lineage>
</organism>
<name>A0A134BI34_9BACT</name>
<evidence type="ECO:0000256" key="2">
    <source>
        <dbReference type="SAM" id="SignalP"/>
    </source>
</evidence>
<dbReference type="PATRIC" id="fig|419005.5.peg.592"/>
<dbReference type="AlphaFoldDB" id="A0A134BI34"/>
<dbReference type="Pfam" id="PF13505">
    <property type="entry name" value="OMP_b-brl"/>
    <property type="match status" value="1"/>
</dbReference>
<dbReference type="InterPro" id="IPR036709">
    <property type="entry name" value="Autotransporte_beta_dom_sf"/>
</dbReference>
<dbReference type="SUPFAM" id="SSF103515">
    <property type="entry name" value="Autotransporter"/>
    <property type="match status" value="1"/>
</dbReference>
<evidence type="ECO:0000313" key="4">
    <source>
        <dbReference type="EMBL" id="KXB79594.1"/>
    </source>
</evidence>
<sequence>MNMMIKRLMIIMVVSMLSLGAFAQFQEGKGYLGASLTGLDIHHNSKYGLNIGLEGKAGYFLRDNLMVLGHISAEHNGSDTVADHFTVGVGGRFYITQNGLYLGANVKFTHENINYNDLKPGAEVGYAFFLNRSVTIEPALYYDRSFKNADYSTVGLKIGLGIYLFDD</sequence>
<accession>A0A134BI34</accession>
<evidence type="ECO:0000256" key="1">
    <source>
        <dbReference type="ARBA" id="ARBA00022729"/>
    </source>
</evidence>
<evidence type="ECO:0000313" key="5">
    <source>
        <dbReference type="Proteomes" id="UP000070531"/>
    </source>
</evidence>
<reference evidence="4 5" key="1">
    <citation type="submission" date="2016-01" db="EMBL/GenBank/DDBJ databases">
        <authorList>
            <person name="Oliw E.H."/>
        </authorList>
    </citation>
    <scope>NUCLEOTIDE SEQUENCE [LARGE SCALE GENOMIC DNA]</scope>
    <source>
        <strain evidence="4 5">DNF00307</strain>
    </source>
</reference>
<dbReference type="EMBL" id="LSDL01000025">
    <property type="protein sequence ID" value="KXB79594.1"/>
    <property type="molecule type" value="Genomic_DNA"/>
</dbReference>
<feature type="chain" id="PRO_5007462678" description="Outer membrane protein beta-barrel domain-containing protein" evidence="2">
    <location>
        <begin position="24"/>
        <end position="167"/>
    </location>
</feature>
<protein>
    <recommendedName>
        <fullName evidence="3">Outer membrane protein beta-barrel domain-containing protein</fullName>
    </recommendedName>
</protein>
<feature type="signal peptide" evidence="2">
    <location>
        <begin position="1"/>
        <end position="23"/>
    </location>
</feature>